<organism evidence="9 10">
    <name type="scientific">Lactuca saligna</name>
    <name type="common">Willowleaf lettuce</name>
    <dbReference type="NCBI Taxonomy" id="75948"/>
    <lineage>
        <taxon>Eukaryota</taxon>
        <taxon>Viridiplantae</taxon>
        <taxon>Streptophyta</taxon>
        <taxon>Embryophyta</taxon>
        <taxon>Tracheophyta</taxon>
        <taxon>Spermatophyta</taxon>
        <taxon>Magnoliopsida</taxon>
        <taxon>eudicotyledons</taxon>
        <taxon>Gunneridae</taxon>
        <taxon>Pentapetalae</taxon>
        <taxon>asterids</taxon>
        <taxon>campanulids</taxon>
        <taxon>Asterales</taxon>
        <taxon>Asteraceae</taxon>
        <taxon>Cichorioideae</taxon>
        <taxon>Cichorieae</taxon>
        <taxon>Lactucinae</taxon>
        <taxon>Lactuca</taxon>
    </lineage>
</organism>
<dbReference type="PROSITE" id="PS50011">
    <property type="entry name" value="PROTEIN_KINASE_DOM"/>
    <property type="match status" value="1"/>
</dbReference>
<evidence type="ECO:0000256" key="6">
    <source>
        <dbReference type="PROSITE-ProRule" id="PRU10141"/>
    </source>
</evidence>
<dbReference type="GO" id="GO:0005886">
    <property type="term" value="C:plasma membrane"/>
    <property type="evidence" value="ECO:0007669"/>
    <property type="project" value="TreeGrafter"/>
</dbReference>
<dbReference type="PANTHER" id="PTHR27003:SF342">
    <property type="entry name" value="TYROSINE-PROTEIN KINASE, CSF-1_PDGF RECEPTOR FAMILY-RELATED"/>
    <property type="match status" value="1"/>
</dbReference>
<feature type="region of interest" description="Disordered" evidence="7">
    <location>
        <begin position="1"/>
        <end position="24"/>
    </location>
</feature>
<evidence type="ECO:0000256" key="3">
    <source>
        <dbReference type="ARBA" id="ARBA00022741"/>
    </source>
</evidence>
<dbReference type="Pfam" id="PF07714">
    <property type="entry name" value="PK_Tyr_Ser-Thr"/>
    <property type="match status" value="1"/>
</dbReference>
<dbReference type="Gene3D" id="3.30.200.20">
    <property type="entry name" value="Phosphorylase Kinase, domain 1"/>
    <property type="match status" value="1"/>
</dbReference>
<dbReference type="GO" id="GO:0004714">
    <property type="term" value="F:transmembrane receptor protein tyrosine kinase activity"/>
    <property type="evidence" value="ECO:0007669"/>
    <property type="project" value="InterPro"/>
</dbReference>
<feature type="binding site" evidence="6">
    <location>
        <position position="71"/>
    </location>
    <ligand>
        <name>ATP</name>
        <dbReference type="ChEBI" id="CHEBI:30616"/>
    </ligand>
</feature>
<dbReference type="Proteomes" id="UP001177003">
    <property type="component" value="Chromosome 6"/>
</dbReference>
<reference evidence="9" key="1">
    <citation type="submission" date="2023-04" db="EMBL/GenBank/DDBJ databases">
        <authorList>
            <person name="Vijverberg K."/>
            <person name="Xiong W."/>
            <person name="Schranz E."/>
        </authorList>
    </citation>
    <scope>NUCLEOTIDE SEQUENCE</scope>
</reference>
<keyword evidence="5 6" id="KW-0067">ATP-binding</keyword>
<keyword evidence="3 6" id="KW-0547">Nucleotide-binding</keyword>
<proteinExistence type="predicted"/>
<accession>A0AA35ZFI9</accession>
<dbReference type="GO" id="GO:0005524">
    <property type="term" value="F:ATP binding"/>
    <property type="evidence" value="ECO:0007669"/>
    <property type="project" value="UniProtKB-UniRule"/>
</dbReference>
<feature type="domain" description="Protein kinase" evidence="8">
    <location>
        <begin position="40"/>
        <end position="106"/>
    </location>
</feature>
<dbReference type="InterPro" id="IPR045272">
    <property type="entry name" value="ANXUR1/2-like"/>
</dbReference>
<dbReference type="InterPro" id="IPR000719">
    <property type="entry name" value="Prot_kinase_dom"/>
</dbReference>
<protein>
    <recommendedName>
        <fullName evidence="8">Protein kinase domain-containing protein</fullName>
    </recommendedName>
</protein>
<keyword evidence="10" id="KW-1185">Reference proteome</keyword>
<evidence type="ECO:0000313" key="10">
    <source>
        <dbReference type="Proteomes" id="UP001177003"/>
    </source>
</evidence>
<evidence type="ECO:0000259" key="8">
    <source>
        <dbReference type="PROSITE" id="PS50011"/>
    </source>
</evidence>
<dbReference type="EMBL" id="OX465082">
    <property type="protein sequence ID" value="CAI9291331.1"/>
    <property type="molecule type" value="Genomic_DNA"/>
</dbReference>
<dbReference type="InterPro" id="IPR001245">
    <property type="entry name" value="Ser-Thr/Tyr_kinase_cat_dom"/>
</dbReference>
<dbReference type="PROSITE" id="PS00107">
    <property type="entry name" value="PROTEIN_KINASE_ATP"/>
    <property type="match status" value="1"/>
</dbReference>
<evidence type="ECO:0000313" key="9">
    <source>
        <dbReference type="EMBL" id="CAI9291331.1"/>
    </source>
</evidence>
<gene>
    <name evidence="9" type="ORF">LSALG_LOCUS30479</name>
</gene>
<keyword evidence="2" id="KW-0808">Transferase</keyword>
<dbReference type="GO" id="GO:0009506">
    <property type="term" value="C:plasmodesma"/>
    <property type="evidence" value="ECO:0007669"/>
    <property type="project" value="TreeGrafter"/>
</dbReference>
<evidence type="ECO:0000256" key="1">
    <source>
        <dbReference type="ARBA" id="ARBA00022527"/>
    </source>
</evidence>
<dbReference type="AlphaFoldDB" id="A0AA35ZFI9"/>
<feature type="compositionally biased region" description="Polar residues" evidence="7">
    <location>
        <begin position="8"/>
        <end position="24"/>
    </location>
</feature>
<dbReference type="FunFam" id="3.30.200.20:FF:000039">
    <property type="entry name" value="receptor-like protein kinase FERONIA"/>
    <property type="match status" value="1"/>
</dbReference>
<dbReference type="InterPro" id="IPR017441">
    <property type="entry name" value="Protein_kinase_ATP_BS"/>
</dbReference>
<evidence type="ECO:0000256" key="4">
    <source>
        <dbReference type="ARBA" id="ARBA00022777"/>
    </source>
</evidence>
<dbReference type="PANTHER" id="PTHR27003">
    <property type="entry name" value="OS07G0166700 PROTEIN"/>
    <property type="match status" value="1"/>
</dbReference>
<name>A0AA35ZFI9_LACSI</name>
<dbReference type="InterPro" id="IPR011009">
    <property type="entry name" value="Kinase-like_dom_sf"/>
</dbReference>
<sequence>MLAATIDGNETQPSTSFSKESSQPCRHFEFPEILSATNNFDESLVIGCGGFGKVYKGNIISGSTVVLAAIKRLDSMSSQGESEFWAEVETLSKLRHCLVTVITKKR</sequence>
<dbReference type="SUPFAM" id="SSF56112">
    <property type="entry name" value="Protein kinase-like (PK-like)"/>
    <property type="match status" value="1"/>
</dbReference>
<evidence type="ECO:0000256" key="5">
    <source>
        <dbReference type="ARBA" id="ARBA00022840"/>
    </source>
</evidence>
<evidence type="ECO:0000256" key="7">
    <source>
        <dbReference type="SAM" id="MobiDB-lite"/>
    </source>
</evidence>
<keyword evidence="1" id="KW-0723">Serine/threonine-protein kinase</keyword>
<evidence type="ECO:0000256" key="2">
    <source>
        <dbReference type="ARBA" id="ARBA00022679"/>
    </source>
</evidence>
<dbReference type="GO" id="GO:0004674">
    <property type="term" value="F:protein serine/threonine kinase activity"/>
    <property type="evidence" value="ECO:0007669"/>
    <property type="project" value="UniProtKB-KW"/>
</dbReference>
<keyword evidence="4" id="KW-0418">Kinase</keyword>